<keyword evidence="4" id="KW-1185">Reference proteome</keyword>
<dbReference type="InterPro" id="IPR001304">
    <property type="entry name" value="C-type_lectin-like"/>
</dbReference>
<proteinExistence type="predicted"/>
<dbReference type="Pfam" id="PF00059">
    <property type="entry name" value="Lectin_C"/>
    <property type="match status" value="1"/>
</dbReference>
<protein>
    <recommendedName>
        <fullName evidence="2">C-type lectin domain-containing protein</fullName>
    </recommendedName>
</protein>
<dbReference type="InterPro" id="IPR016187">
    <property type="entry name" value="CTDL_fold"/>
</dbReference>
<dbReference type="SUPFAM" id="SSF56436">
    <property type="entry name" value="C-type lectin-like"/>
    <property type="match status" value="1"/>
</dbReference>
<dbReference type="SMART" id="SM00034">
    <property type="entry name" value="CLECT"/>
    <property type="match status" value="1"/>
</dbReference>
<evidence type="ECO:0000313" key="4">
    <source>
        <dbReference type="Proteomes" id="UP000683360"/>
    </source>
</evidence>
<dbReference type="EMBL" id="CAJPWZ010001286">
    <property type="protein sequence ID" value="CAG2212070.1"/>
    <property type="molecule type" value="Genomic_DNA"/>
</dbReference>
<dbReference type="PROSITE" id="PS50041">
    <property type="entry name" value="C_TYPE_LECTIN_2"/>
    <property type="match status" value="1"/>
</dbReference>
<dbReference type="Gene3D" id="3.10.100.10">
    <property type="entry name" value="Mannose-Binding Protein A, subunit A"/>
    <property type="match status" value="1"/>
</dbReference>
<comment type="caution">
    <text evidence="3">The sequence shown here is derived from an EMBL/GenBank/DDBJ whole genome shotgun (WGS) entry which is preliminary data.</text>
</comment>
<accession>A0A8S3RRE9</accession>
<dbReference type="PANTHER" id="PTHR22803">
    <property type="entry name" value="MANNOSE, PHOSPHOLIPASE, LECTIN RECEPTOR RELATED"/>
    <property type="match status" value="1"/>
</dbReference>
<organism evidence="3 4">
    <name type="scientific">Mytilus edulis</name>
    <name type="common">Blue mussel</name>
    <dbReference type="NCBI Taxonomy" id="6550"/>
    <lineage>
        <taxon>Eukaryota</taxon>
        <taxon>Metazoa</taxon>
        <taxon>Spiralia</taxon>
        <taxon>Lophotrochozoa</taxon>
        <taxon>Mollusca</taxon>
        <taxon>Bivalvia</taxon>
        <taxon>Autobranchia</taxon>
        <taxon>Pteriomorphia</taxon>
        <taxon>Mytilida</taxon>
        <taxon>Mytiloidea</taxon>
        <taxon>Mytilidae</taxon>
        <taxon>Mytilinae</taxon>
        <taxon>Mytilus</taxon>
    </lineage>
</organism>
<evidence type="ECO:0000256" key="1">
    <source>
        <dbReference type="SAM" id="MobiDB-lite"/>
    </source>
</evidence>
<feature type="region of interest" description="Disordered" evidence="1">
    <location>
        <begin position="1"/>
        <end position="21"/>
    </location>
</feature>
<dbReference type="OrthoDB" id="2142683at2759"/>
<reference evidence="3" key="1">
    <citation type="submission" date="2021-03" db="EMBL/GenBank/DDBJ databases">
        <authorList>
            <person name="Bekaert M."/>
        </authorList>
    </citation>
    <scope>NUCLEOTIDE SEQUENCE</scope>
</reference>
<dbReference type="CDD" id="cd00037">
    <property type="entry name" value="CLECT"/>
    <property type="match status" value="1"/>
</dbReference>
<dbReference type="InterPro" id="IPR016186">
    <property type="entry name" value="C-type_lectin-like/link_sf"/>
</dbReference>
<dbReference type="AlphaFoldDB" id="A0A8S3RRE9"/>
<evidence type="ECO:0000313" key="3">
    <source>
        <dbReference type="EMBL" id="CAG2212070.1"/>
    </source>
</evidence>
<evidence type="ECO:0000259" key="2">
    <source>
        <dbReference type="PROSITE" id="PS50041"/>
    </source>
</evidence>
<gene>
    <name evidence="3" type="ORF">MEDL_26066</name>
</gene>
<dbReference type="InterPro" id="IPR050111">
    <property type="entry name" value="C-type_lectin/snaclec_domain"/>
</dbReference>
<feature type="domain" description="C-type lectin" evidence="2">
    <location>
        <begin position="218"/>
        <end position="346"/>
    </location>
</feature>
<dbReference type="Proteomes" id="UP000683360">
    <property type="component" value="Unassembled WGS sequence"/>
</dbReference>
<sequence>MYCASNTTSNGTVTTPTPGNTPIPVVGKRQQSFKDIFGTPCAMGCLTEYCNRELCENGTSATGCHLLKTPSSDNCVDIDTYGCILVISVALKNGESACAMPDIRNYFCPETCGVCPPIVISSRPSNQNTASAAVITSAVLQTTASSGIPNTTILPVVSTQLNIPGACGADHYSEDACHKVDCEIQMCSDSALKVIALAQNKPLAASQGVVCPTGFQNVHGSCYWVSITPTTWKAATVICQSHNAHLADFSTRDEIVPVMLHAVIPKSSSFKYRDPKVWIDAVYSPSKRHWIWSHDSSLVNYHYFTQLAHSPGTTERCVFAIVNTGINPWAHEFDVNCENNYLPLCETRPI</sequence>
<name>A0A8S3RRE9_MYTED</name>